<keyword evidence="2" id="KW-1185">Reference proteome</keyword>
<proteinExistence type="predicted"/>
<name>A0A016UZJ2_9BILA</name>
<organism evidence="1 2">
    <name type="scientific">Ancylostoma ceylanicum</name>
    <dbReference type="NCBI Taxonomy" id="53326"/>
    <lineage>
        <taxon>Eukaryota</taxon>
        <taxon>Metazoa</taxon>
        <taxon>Ecdysozoa</taxon>
        <taxon>Nematoda</taxon>
        <taxon>Chromadorea</taxon>
        <taxon>Rhabditida</taxon>
        <taxon>Rhabditina</taxon>
        <taxon>Rhabditomorpha</taxon>
        <taxon>Strongyloidea</taxon>
        <taxon>Ancylostomatidae</taxon>
        <taxon>Ancylostomatinae</taxon>
        <taxon>Ancylostoma</taxon>
    </lineage>
</organism>
<gene>
    <name evidence="1" type="primary">Acey_s0022.g513</name>
    <name evidence="1" type="ORF">Y032_0022g513</name>
</gene>
<reference evidence="2" key="1">
    <citation type="journal article" date="2015" name="Nat. Genet.">
        <title>The genome and transcriptome of the zoonotic hookworm Ancylostoma ceylanicum identify infection-specific gene families.</title>
        <authorList>
            <person name="Schwarz E.M."/>
            <person name="Hu Y."/>
            <person name="Antoshechkin I."/>
            <person name="Miller M.M."/>
            <person name="Sternberg P.W."/>
            <person name="Aroian R.V."/>
        </authorList>
    </citation>
    <scope>NUCLEOTIDE SEQUENCE</scope>
    <source>
        <strain evidence="2">HY135</strain>
    </source>
</reference>
<evidence type="ECO:0000313" key="1">
    <source>
        <dbReference type="EMBL" id="EYC20217.1"/>
    </source>
</evidence>
<comment type="caution">
    <text evidence="1">The sequence shown here is derived from an EMBL/GenBank/DDBJ whole genome shotgun (WGS) entry which is preliminary data.</text>
</comment>
<accession>A0A016UZJ2</accession>
<dbReference type="Proteomes" id="UP000024635">
    <property type="component" value="Unassembled WGS sequence"/>
</dbReference>
<dbReference type="AlphaFoldDB" id="A0A016UZJ2"/>
<evidence type="ECO:0000313" key="2">
    <source>
        <dbReference type="Proteomes" id="UP000024635"/>
    </source>
</evidence>
<protein>
    <submittedName>
        <fullName evidence="1">Uncharacterized protein</fullName>
    </submittedName>
</protein>
<sequence>MRPTSFVLVTKTHLEKFNDSTKFLACDISLSPCFPPFLTIFRFSTLLCFVPHNMPEIVDLPLSDLNTIHGDLVA</sequence>
<dbReference type="EMBL" id="JARK01001358">
    <property type="protein sequence ID" value="EYC20217.1"/>
    <property type="molecule type" value="Genomic_DNA"/>
</dbReference>